<dbReference type="Pfam" id="PF25225">
    <property type="entry name" value="DUF7843"/>
    <property type="match status" value="1"/>
</dbReference>
<proteinExistence type="predicted"/>
<evidence type="ECO:0000259" key="5">
    <source>
        <dbReference type="Pfam" id="PF25224"/>
    </source>
</evidence>
<accession>A0A385EXW2</accession>
<feature type="domain" description="DUF7840" evidence="4">
    <location>
        <begin position="400"/>
        <end position="626"/>
    </location>
</feature>
<evidence type="ECO:0000256" key="2">
    <source>
        <dbReference type="SAM" id="SignalP"/>
    </source>
</evidence>
<keyword evidence="2" id="KW-0732">Signal</keyword>
<evidence type="ECO:0000313" key="7">
    <source>
        <dbReference type="EMBL" id="AXQ91135.1"/>
    </source>
</evidence>
<dbReference type="InterPro" id="IPR025178">
    <property type="entry name" value="Lnb_N"/>
</dbReference>
<evidence type="ECO:0000259" key="4">
    <source>
        <dbReference type="Pfam" id="PF25222"/>
    </source>
</evidence>
<feature type="signal peptide" evidence="2">
    <location>
        <begin position="1"/>
        <end position="18"/>
    </location>
</feature>
<dbReference type="EMBL" id="CP031743">
    <property type="protein sequence ID" value="AXQ91135.1"/>
    <property type="molecule type" value="Genomic_DNA"/>
</dbReference>
<feature type="domain" description="DUF7842" evidence="5">
    <location>
        <begin position="300"/>
        <end position="395"/>
    </location>
</feature>
<gene>
    <name evidence="7" type="ORF">BSF95_02774</name>
</gene>
<evidence type="ECO:0000256" key="1">
    <source>
        <dbReference type="SAM" id="MobiDB-lite"/>
    </source>
</evidence>
<dbReference type="Pfam" id="PF13387">
    <property type="entry name" value="Lnb_N"/>
    <property type="match status" value="1"/>
</dbReference>
<dbReference type="InterPro" id="IPR057165">
    <property type="entry name" value="DUF7843"/>
</dbReference>
<feature type="chain" id="PRO_5017387005" evidence="2">
    <location>
        <begin position="19"/>
        <end position="627"/>
    </location>
</feature>
<organism evidence="7">
    <name type="scientific">Acinetobacter baumannii WM99c</name>
    <dbReference type="NCBI Taxonomy" id="945555"/>
    <lineage>
        <taxon>Bacteria</taxon>
        <taxon>Pseudomonadati</taxon>
        <taxon>Pseudomonadota</taxon>
        <taxon>Gammaproteobacteria</taxon>
        <taxon>Moraxellales</taxon>
        <taxon>Moraxellaceae</taxon>
        <taxon>Acinetobacter</taxon>
        <taxon>Acinetobacter calcoaceticus/baumannii complex</taxon>
    </lineage>
</organism>
<evidence type="ECO:0000259" key="6">
    <source>
        <dbReference type="Pfam" id="PF25225"/>
    </source>
</evidence>
<feature type="compositionally biased region" description="Basic and acidic residues" evidence="1">
    <location>
        <begin position="387"/>
        <end position="399"/>
    </location>
</feature>
<dbReference type="InterPro" id="IPR057162">
    <property type="entry name" value="DUF7840"/>
</dbReference>
<sequence length="627" mass="72626">MKSVVLIFASLAVNIAYSAETNPSIQNYWSIAEQKKLDQDITWQRLMYANKNQKSEVTYAGYFLSENGKNNLKEELKADISALFIPTQDNQSIRCKFPARSQWLIQQLGIQENELPQVKCSEFENWIGQIKPYKATLIYATDFMGNPSSMFGHTLLRLDPKDQQQLNLVSYAVNYAATVAGNDNWSYAWKGLTGQYPGEYSLMPYYRKVKEYGDFESRDLWEYELNLSPEETRFLVSHIWEMQHVSFPYYFVSDNCAYRLLGLVDLVKPESHLQEKFNYASIPMETIKAMQQQGLTKAPVYRPALETQLLAQAHQHGASLAKVAHQLAMKPIKESSETLKSFSPSDQAKILEMAYDDLYLQFIGRKVEESFAQPQLRQLLALRSQIDLDKQRQEPKRPSTEPTQGHNARNVSLKLGEVQGDKFIEIGHRQAYHDLIDPQGGYRAGTQLLFLNGNAQWRDDHLKLEHLDLLEVNSYNPIQPFKTPLTWGFNLGWRQEAVHDGVYNDEKQHGVASFNAQVGYSLADYERKYICYGQVQTYVQAGSNLDKGWRVGVGPTLGCMNQWLEKFNTVVQVELPYWEDQNQWNLRLNTQWQYAINSNNAIRFNWDYEKQNHLDWMKSSLGYVWFF</sequence>
<dbReference type="AlphaFoldDB" id="A0A385EXW2"/>
<dbReference type="Pfam" id="PF25224">
    <property type="entry name" value="DUF7842"/>
    <property type="match status" value="1"/>
</dbReference>
<feature type="compositionally biased region" description="Polar residues" evidence="1">
    <location>
        <begin position="400"/>
        <end position="410"/>
    </location>
</feature>
<reference evidence="7" key="1">
    <citation type="submission" date="2018-08" db="EMBL/GenBank/DDBJ databases">
        <title>Complete genome sequence of Acinetobacter baumannii strain WM99c.</title>
        <authorList>
            <person name="Nigro S.J."/>
            <person name="Wick R.R."/>
            <person name="Holt K.E."/>
            <person name="Hall R.M."/>
        </authorList>
    </citation>
    <scope>NUCLEOTIDE SEQUENCE</scope>
    <source>
        <strain evidence="7">WM99c</strain>
    </source>
</reference>
<feature type="domain" description="DUF7843" evidence="6">
    <location>
        <begin position="36"/>
        <end position="107"/>
    </location>
</feature>
<dbReference type="InterPro" id="IPR057164">
    <property type="entry name" value="DUF7842"/>
</dbReference>
<dbReference type="Pfam" id="PF25222">
    <property type="entry name" value="DUF7840"/>
    <property type="match status" value="1"/>
</dbReference>
<name>A0A385EXW2_ACIBA</name>
<feature type="domain" description="Lnb N-terminal periplasmic" evidence="3">
    <location>
        <begin position="122"/>
        <end position="292"/>
    </location>
</feature>
<protein>
    <submittedName>
        <fullName evidence="7">Uncharacterized protein</fullName>
    </submittedName>
</protein>
<feature type="region of interest" description="Disordered" evidence="1">
    <location>
        <begin position="387"/>
        <end position="410"/>
    </location>
</feature>
<evidence type="ECO:0000259" key="3">
    <source>
        <dbReference type="Pfam" id="PF13387"/>
    </source>
</evidence>